<feature type="domain" description="DNA-directed RNA polymerase subunit 2 hybrid-binding" evidence="7">
    <location>
        <begin position="89"/>
        <end position="138"/>
    </location>
</feature>
<dbReference type="EMBL" id="PGGS01000050">
    <property type="protein sequence ID" value="PNH10667.1"/>
    <property type="molecule type" value="Genomic_DNA"/>
</dbReference>
<gene>
    <name evidence="8" type="ORF">TSOC_002620</name>
</gene>
<keyword evidence="9" id="KW-1185">Reference proteome</keyword>
<dbReference type="GO" id="GO:0003677">
    <property type="term" value="F:DNA binding"/>
    <property type="evidence" value="ECO:0007669"/>
    <property type="project" value="InterPro"/>
</dbReference>
<evidence type="ECO:0000313" key="8">
    <source>
        <dbReference type="EMBL" id="PNH10667.1"/>
    </source>
</evidence>
<feature type="region of interest" description="Disordered" evidence="6">
    <location>
        <begin position="1"/>
        <end position="25"/>
    </location>
</feature>
<dbReference type="Proteomes" id="UP000236333">
    <property type="component" value="Unassembled WGS sequence"/>
</dbReference>
<dbReference type="Pfam" id="PF00562">
    <property type="entry name" value="RNA_pol_Rpb2_6"/>
    <property type="match status" value="1"/>
</dbReference>
<proteinExistence type="predicted"/>
<evidence type="ECO:0000256" key="4">
    <source>
        <dbReference type="ARBA" id="ARBA00022695"/>
    </source>
</evidence>
<dbReference type="GO" id="GO:0000428">
    <property type="term" value="C:DNA-directed RNA polymerase complex"/>
    <property type="evidence" value="ECO:0007669"/>
    <property type="project" value="UniProtKB-KW"/>
</dbReference>
<keyword evidence="3" id="KW-0808">Transferase</keyword>
<dbReference type="GO" id="GO:0006351">
    <property type="term" value="P:DNA-templated transcription"/>
    <property type="evidence" value="ECO:0007669"/>
    <property type="project" value="InterPro"/>
</dbReference>
<evidence type="ECO:0000256" key="5">
    <source>
        <dbReference type="ARBA" id="ARBA00023163"/>
    </source>
</evidence>
<accession>A0A2J8ADS1</accession>
<dbReference type="GO" id="GO:0003899">
    <property type="term" value="F:DNA-directed RNA polymerase activity"/>
    <property type="evidence" value="ECO:0007669"/>
    <property type="project" value="UniProtKB-EC"/>
</dbReference>
<protein>
    <recommendedName>
        <fullName evidence="1">DNA-directed RNA polymerase</fullName>
        <ecNumber evidence="1">2.7.7.6</ecNumber>
    </recommendedName>
</protein>
<evidence type="ECO:0000256" key="6">
    <source>
        <dbReference type="SAM" id="MobiDB-lite"/>
    </source>
</evidence>
<feature type="region of interest" description="Disordered" evidence="6">
    <location>
        <begin position="113"/>
        <end position="159"/>
    </location>
</feature>
<sequence length="159" mass="16220">MRRPRPWRGATVEKRTERARATNEAAAVATRAVELTFRTQGRAGCQGGGQGGGQGGSGGGGGSQEAEVEVVRHAGGAGAGGDRPARVVSVGRAWVEGGVAEVTVQTVTARPLAQGDKVASRHGQKSMVGRLCPPEDTPRTIRAAPCAPASNGARSSRTR</sequence>
<dbReference type="Gene3D" id="2.40.270.10">
    <property type="entry name" value="DNA-directed RNA polymerase, subunit 2, domain 6"/>
    <property type="match status" value="1"/>
</dbReference>
<feature type="compositionally biased region" description="Gly residues" evidence="6">
    <location>
        <begin position="44"/>
        <end position="63"/>
    </location>
</feature>
<feature type="region of interest" description="Disordered" evidence="6">
    <location>
        <begin position="40"/>
        <end position="67"/>
    </location>
</feature>
<dbReference type="InterPro" id="IPR037033">
    <property type="entry name" value="DNA-dir_RNAP_su2_hyb_sf"/>
</dbReference>
<evidence type="ECO:0000313" key="9">
    <source>
        <dbReference type="Proteomes" id="UP000236333"/>
    </source>
</evidence>
<keyword evidence="2" id="KW-0240">DNA-directed RNA polymerase</keyword>
<name>A0A2J8ADS1_9CHLO</name>
<dbReference type="InterPro" id="IPR007120">
    <property type="entry name" value="DNA-dir_RNAP_su2_dom"/>
</dbReference>
<evidence type="ECO:0000256" key="3">
    <source>
        <dbReference type="ARBA" id="ARBA00022679"/>
    </source>
</evidence>
<evidence type="ECO:0000259" key="7">
    <source>
        <dbReference type="Pfam" id="PF00562"/>
    </source>
</evidence>
<keyword evidence="4" id="KW-0548">Nucleotidyltransferase</keyword>
<dbReference type="EC" id="2.7.7.6" evidence="1"/>
<organism evidence="8 9">
    <name type="scientific">Tetrabaena socialis</name>
    <dbReference type="NCBI Taxonomy" id="47790"/>
    <lineage>
        <taxon>Eukaryota</taxon>
        <taxon>Viridiplantae</taxon>
        <taxon>Chlorophyta</taxon>
        <taxon>core chlorophytes</taxon>
        <taxon>Chlorophyceae</taxon>
        <taxon>CS clade</taxon>
        <taxon>Chlamydomonadales</taxon>
        <taxon>Tetrabaenaceae</taxon>
        <taxon>Tetrabaena</taxon>
    </lineage>
</organism>
<comment type="caution">
    <text evidence="8">The sequence shown here is derived from an EMBL/GenBank/DDBJ whole genome shotgun (WGS) entry which is preliminary data.</text>
</comment>
<keyword evidence="5" id="KW-0804">Transcription</keyword>
<reference evidence="8 9" key="1">
    <citation type="journal article" date="2017" name="Mol. Biol. Evol.">
        <title>The 4-celled Tetrabaena socialis nuclear genome reveals the essential components for genetic control of cell number at the origin of multicellularity in the volvocine lineage.</title>
        <authorList>
            <person name="Featherston J."/>
            <person name="Arakaki Y."/>
            <person name="Hanschen E.R."/>
            <person name="Ferris P.J."/>
            <person name="Michod R.E."/>
            <person name="Olson B.J.S.C."/>
            <person name="Nozaki H."/>
            <person name="Durand P.M."/>
        </authorList>
    </citation>
    <scope>NUCLEOTIDE SEQUENCE [LARGE SCALE GENOMIC DNA]</scope>
    <source>
        <strain evidence="8 9">NIES-571</strain>
    </source>
</reference>
<evidence type="ECO:0000256" key="1">
    <source>
        <dbReference type="ARBA" id="ARBA00012418"/>
    </source>
</evidence>
<feature type="compositionally biased region" description="Basic and acidic residues" evidence="6">
    <location>
        <begin position="11"/>
        <end position="21"/>
    </location>
</feature>
<evidence type="ECO:0000256" key="2">
    <source>
        <dbReference type="ARBA" id="ARBA00022478"/>
    </source>
</evidence>
<dbReference type="AlphaFoldDB" id="A0A2J8ADS1"/>
<dbReference type="SUPFAM" id="SSF64484">
    <property type="entry name" value="beta and beta-prime subunits of DNA dependent RNA-polymerase"/>
    <property type="match status" value="1"/>
</dbReference>